<name>A0ACC0XU31_9ROSI</name>
<keyword evidence="2" id="KW-1185">Reference proteome</keyword>
<gene>
    <name evidence="1" type="ORF">Pint_08518</name>
</gene>
<organism evidence="1 2">
    <name type="scientific">Pistacia integerrima</name>
    <dbReference type="NCBI Taxonomy" id="434235"/>
    <lineage>
        <taxon>Eukaryota</taxon>
        <taxon>Viridiplantae</taxon>
        <taxon>Streptophyta</taxon>
        <taxon>Embryophyta</taxon>
        <taxon>Tracheophyta</taxon>
        <taxon>Spermatophyta</taxon>
        <taxon>Magnoliopsida</taxon>
        <taxon>eudicotyledons</taxon>
        <taxon>Gunneridae</taxon>
        <taxon>Pentapetalae</taxon>
        <taxon>rosids</taxon>
        <taxon>malvids</taxon>
        <taxon>Sapindales</taxon>
        <taxon>Anacardiaceae</taxon>
        <taxon>Pistacia</taxon>
    </lineage>
</organism>
<accession>A0ACC0XU31</accession>
<sequence>MATSKDKQVPRVHHFELVEGIKLQINVSGCSTMRNVRVEFQLKNCTRTWILHWGFLYHGNTSWYIPAEHPKQGALQTPFIKSGEAYVVAIELRDPKIHAIEFVLKDGSHDRWSCLLINQLSFYI</sequence>
<dbReference type="Proteomes" id="UP001163603">
    <property type="component" value="Chromosome 10"/>
</dbReference>
<evidence type="ECO:0000313" key="2">
    <source>
        <dbReference type="Proteomes" id="UP001163603"/>
    </source>
</evidence>
<evidence type="ECO:0000313" key="1">
    <source>
        <dbReference type="EMBL" id="KAJ0024704.1"/>
    </source>
</evidence>
<proteinExistence type="predicted"/>
<dbReference type="EMBL" id="CM047745">
    <property type="protein sequence ID" value="KAJ0024704.1"/>
    <property type="molecule type" value="Genomic_DNA"/>
</dbReference>
<comment type="caution">
    <text evidence="1">The sequence shown here is derived from an EMBL/GenBank/DDBJ whole genome shotgun (WGS) entry which is preliminary data.</text>
</comment>
<protein>
    <submittedName>
        <fullName evidence="1">Uncharacterized protein</fullName>
    </submittedName>
</protein>
<reference evidence="2" key="1">
    <citation type="journal article" date="2023" name="G3 (Bethesda)">
        <title>Genome assembly and association tests identify interacting loci associated with vigor, precocity, and sex in interspecific pistachio rootstocks.</title>
        <authorList>
            <person name="Palmer W."/>
            <person name="Jacygrad E."/>
            <person name="Sagayaradj S."/>
            <person name="Cavanaugh K."/>
            <person name="Han R."/>
            <person name="Bertier L."/>
            <person name="Beede B."/>
            <person name="Kafkas S."/>
            <person name="Golino D."/>
            <person name="Preece J."/>
            <person name="Michelmore R."/>
        </authorList>
    </citation>
    <scope>NUCLEOTIDE SEQUENCE [LARGE SCALE GENOMIC DNA]</scope>
</reference>